<dbReference type="GO" id="GO:0003723">
    <property type="term" value="F:RNA binding"/>
    <property type="evidence" value="ECO:0007669"/>
    <property type="project" value="InterPro"/>
</dbReference>
<dbReference type="Pfam" id="PF01416">
    <property type="entry name" value="PseudoU_synth_1"/>
    <property type="match status" value="1"/>
</dbReference>
<proteinExistence type="predicted"/>
<dbReference type="GO" id="GO:0009982">
    <property type="term" value="F:pseudouridine synthase activity"/>
    <property type="evidence" value="ECO:0007669"/>
    <property type="project" value="InterPro"/>
</dbReference>
<keyword evidence="3" id="KW-1185">Reference proteome</keyword>
<dbReference type="GO" id="GO:0001522">
    <property type="term" value="P:pseudouridine synthesis"/>
    <property type="evidence" value="ECO:0007669"/>
    <property type="project" value="InterPro"/>
</dbReference>
<evidence type="ECO:0000313" key="2">
    <source>
        <dbReference type="EMBL" id="GAX62779.1"/>
    </source>
</evidence>
<accession>A0A286U3R5</accession>
<dbReference type="Gene3D" id="3.30.70.660">
    <property type="entry name" value="Pseudouridine synthase I, catalytic domain, C-terminal subdomain"/>
    <property type="match status" value="1"/>
</dbReference>
<protein>
    <submittedName>
        <fullName evidence="2">tRNA pseudouridine synthase</fullName>
    </submittedName>
</protein>
<dbReference type="AlphaFoldDB" id="A0A286U3R5"/>
<dbReference type="Proteomes" id="UP000218542">
    <property type="component" value="Unassembled WGS sequence"/>
</dbReference>
<gene>
    <name evidence="2" type="ORF">SCALIN_C43_0033</name>
</gene>
<dbReference type="GO" id="GO:0140098">
    <property type="term" value="F:catalytic activity, acting on RNA"/>
    <property type="evidence" value="ECO:0007669"/>
    <property type="project" value="UniProtKB-ARBA"/>
</dbReference>
<dbReference type="SUPFAM" id="SSF55120">
    <property type="entry name" value="Pseudouridine synthase"/>
    <property type="match status" value="1"/>
</dbReference>
<feature type="domain" description="Pseudouridine synthase I TruA alpha/beta" evidence="1">
    <location>
        <begin position="2"/>
        <end position="63"/>
    </location>
</feature>
<evidence type="ECO:0000259" key="1">
    <source>
        <dbReference type="Pfam" id="PF01416"/>
    </source>
</evidence>
<organism evidence="2 3">
    <name type="scientific">Candidatus Scalindua japonica</name>
    <dbReference type="NCBI Taxonomy" id="1284222"/>
    <lineage>
        <taxon>Bacteria</taxon>
        <taxon>Pseudomonadati</taxon>
        <taxon>Planctomycetota</taxon>
        <taxon>Candidatus Brocadiia</taxon>
        <taxon>Candidatus Brocadiales</taxon>
        <taxon>Candidatus Scalinduaceae</taxon>
        <taxon>Candidatus Scalindua</taxon>
    </lineage>
</organism>
<dbReference type="InterPro" id="IPR020097">
    <property type="entry name" value="PsdUridine_synth_TruA_a/b_dom"/>
</dbReference>
<dbReference type="InterPro" id="IPR020095">
    <property type="entry name" value="PsdUridine_synth_TruA_C"/>
</dbReference>
<reference evidence="3" key="1">
    <citation type="journal article" date="2017" name="Environ. Microbiol. Rep.">
        <title>Genetic Diversity of Marine Anaerobic Ammonium-Oxidizing Bacteria as Revealed by Genomic and Proteomic Analyses of 'Candidatus Scalindua japonica'.</title>
        <authorList>
            <person name="Oshiki M."/>
            <person name="Mizuto K."/>
            <person name="Kimura Z."/>
            <person name="Kindaichi T."/>
            <person name="Satoh H."/>
            <person name="Okabe S."/>
        </authorList>
    </citation>
    <scope>NUCLEOTIDE SEQUENCE [LARGE SCALE GENOMIC DNA]</scope>
    <source>
        <strain evidence="3">husup-a2</strain>
    </source>
</reference>
<dbReference type="EMBL" id="BAOS01000043">
    <property type="protein sequence ID" value="GAX62779.1"/>
    <property type="molecule type" value="Genomic_DNA"/>
</dbReference>
<comment type="caution">
    <text evidence="2">The sequence shown here is derived from an EMBL/GenBank/DDBJ whole genome shotgun (WGS) entry which is preliminary data.</text>
</comment>
<sequence length="63" mass="6884">MTFTIEADGFLYKMVRSIVGTLIEVGRGKMTLTEFKKIVKSGVRAKAGNTVSANGLCLLKVKY</sequence>
<evidence type="ECO:0000313" key="3">
    <source>
        <dbReference type="Proteomes" id="UP000218542"/>
    </source>
</evidence>
<name>A0A286U3R5_9BACT</name>
<dbReference type="GO" id="GO:0006396">
    <property type="term" value="P:RNA processing"/>
    <property type="evidence" value="ECO:0007669"/>
    <property type="project" value="UniProtKB-ARBA"/>
</dbReference>
<dbReference type="InterPro" id="IPR020103">
    <property type="entry name" value="PsdUridine_synth_cat_dom_sf"/>
</dbReference>